<dbReference type="EMBL" id="CACRXK020002029">
    <property type="protein sequence ID" value="CAB3992349.1"/>
    <property type="molecule type" value="Genomic_DNA"/>
</dbReference>
<evidence type="ECO:0000256" key="1">
    <source>
        <dbReference type="SAM" id="MobiDB-lite"/>
    </source>
</evidence>
<accession>A0A7D9DRL2</accession>
<feature type="compositionally biased region" description="Basic and acidic residues" evidence="1">
    <location>
        <begin position="66"/>
        <end position="83"/>
    </location>
</feature>
<sequence>MELRESHRVEKWNGNETVSLGDIVVVHEESRPRGLWRMEIRKGRSTTIKRPVQRLYPLEIRSTARESELPVEAKEDDKPEVTRTRPRRAVAIEADNRRKRWIEDLDL</sequence>
<comment type="caution">
    <text evidence="2">The sequence shown here is derived from an EMBL/GenBank/DDBJ whole genome shotgun (WGS) entry which is preliminary data.</text>
</comment>
<proteinExistence type="predicted"/>
<dbReference type="AlphaFoldDB" id="A0A7D9DRL2"/>
<reference evidence="2" key="1">
    <citation type="submission" date="2020-04" db="EMBL/GenBank/DDBJ databases">
        <authorList>
            <person name="Alioto T."/>
            <person name="Alioto T."/>
            <person name="Gomez Garrido J."/>
        </authorList>
    </citation>
    <scope>NUCLEOTIDE SEQUENCE</scope>
    <source>
        <strain evidence="2">A484AB</strain>
    </source>
</reference>
<organism evidence="2 3">
    <name type="scientific">Paramuricea clavata</name>
    <name type="common">Red gorgonian</name>
    <name type="synonym">Violescent sea-whip</name>
    <dbReference type="NCBI Taxonomy" id="317549"/>
    <lineage>
        <taxon>Eukaryota</taxon>
        <taxon>Metazoa</taxon>
        <taxon>Cnidaria</taxon>
        <taxon>Anthozoa</taxon>
        <taxon>Octocorallia</taxon>
        <taxon>Malacalcyonacea</taxon>
        <taxon>Plexauridae</taxon>
        <taxon>Paramuricea</taxon>
    </lineage>
</organism>
<dbReference type="OrthoDB" id="6020750at2759"/>
<dbReference type="Proteomes" id="UP001152795">
    <property type="component" value="Unassembled WGS sequence"/>
</dbReference>
<keyword evidence="3" id="KW-1185">Reference proteome</keyword>
<evidence type="ECO:0000313" key="2">
    <source>
        <dbReference type="EMBL" id="CAB3992349.1"/>
    </source>
</evidence>
<name>A0A7D9DRL2_PARCT</name>
<protein>
    <submittedName>
        <fullName evidence="2">Uncharacterized protein</fullName>
    </submittedName>
</protein>
<evidence type="ECO:0000313" key="3">
    <source>
        <dbReference type="Proteomes" id="UP001152795"/>
    </source>
</evidence>
<feature type="region of interest" description="Disordered" evidence="1">
    <location>
        <begin position="66"/>
        <end position="87"/>
    </location>
</feature>
<gene>
    <name evidence="2" type="ORF">PACLA_8A068293</name>
</gene>